<accession>A0A1Y5SR24</accession>
<evidence type="ECO:0000313" key="2">
    <source>
        <dbReference type="EMBL" id="SLN46020.1"/>
    </source>
</evidence>
<dbReference type="Proteomes" id="UP000193623">
    <property type="component" value="Unassembled WGS sequence"/>
</dbReference>
<evidence type="ECO:0000313" key="3">
    <source>
        <dbReference type="Proteomes" id="UP000193623"/>
    </source>
</evidence>
<dbReference type="OrthoDB" id="9799092at2"/>
<dbReference type="InterPro" id="IPR016181">
    <property type="entry name" value="Acyl_CoA_acyltransferase"/>
</dbReference>
<keyword evidence="3" id="KW-1185">Reference proteome</keyword>
<proteinExistence type="predicted"/>
<sequence>MQKMVESLRARGLWGTAKKAWTVYVYRATHDMQFRRDFNDIKSEPYDEGTPYHVHAITAVDDPAVTQLRQDFPKAAPSLVGYVQRGCVVHTLSKEGAIVGFLVTALVDFYDTNHFRRWFRLAPDEGYCFGFFVAPEARKGPGAKILMMEVFRWLKTHRGITHIHAMCDTENRPLVRFYKMNKFLETGQAVDLFKIFGFHWSRMTAFRGHPPRKTTKR</sequence>
<dbReference type="CDD" id="cd04301">
    <property type="entry name" value="NAT_SF"/>
    <property type="match status" value="1"/>
</dbReference>
<keyword evidence="2" id="KW-0808">Transferase</keyword>
<evidence type="ECO:0000259" key="1">
    <source>
        <dbReference type="PROSITE" id="PS51186"/>
    </source>
</evidence>
<dbReference type="EMBL" id="FWFT01000003">
    <property type="protein sequence ID" value="SLN46020.1"/>
    <property type="molecule type" value="Genomic_DNA"/>
</dbReference>
<dbReference type="AlphaFoldDB" id="A0A1Y5SR24"/>
<organism evidence="2 3">
    <name type="scientific">Pseudooctadecabacter jejudonensis</name>
    <dbReference type="NCBI Taxonomy" id="1391910"/>
    <lineage>
        <taxon>Bacteria</taxon>
        <taxon>Pseudomonadati</taxon>
        <taxon>Pseudomonadota</taxon>
        <taxon>Alphaproteobacteria</taxon>
        <taxon>Rhodobacterales</taxon>
        <taxon>Paracoccaceae</taxon>
        <taxon>Pseudooctadecabacter</taxon>
    </lineage>
</organism>
<gene>
    <name evidence="2" type="ORF">PSJ8397_02414</name>
</gene>
<dbReference type="Gene3D" id="3.40.630.30">
    <property type="match status" value="1"/>
</dbReference>
<protein>
    <submittedName>
        <fullName evidence="2">Acetyltransferase (GNAT) family protein</fullName>
    </submittedName>
</protein>
<dbReference type="Pfam" id="PF00583">
    <property type="entry name" value="Acetyltransf_1"/>
    <property type="match status" value="1"/>
</dbReference>
<feature type="domain" description="N-acetyltransferase" evidence="1">
    <location>
        <begin position="52"/>
        <end position="217"/>
    </location>
</feature>
<dbReference type="RefSeq" id="WP_085864800.1">
    <property type="nucleotide sequence ID" value="NZ_FWFT01000003.1"/>
</dbReference>
<reference evidence="2 3" key="1">
    <citation type="submission" date="2017-03" db="EMBL/GenBank/DDBJ databases">
        <authorList>
            <person name="Afonso C.L."/>
            <person name="Miller P.J."/>
            <person name="Scott M.A."/>
            <person name="Spackman E."/>
            <person name="Goraichik I."/>
            <person name="Dimitrov K.M."/>
            <person name="Suarez D.L."/>
            <person name="Swayne D.E."/>
        </authorList>
    </citation>
    <scope>NUCLEOTIDE SEQUENCE [LARGE SCALE GENOMIC DNA]</scope>
    <source>
        <strain evidence="2 3">CECT 8397</strain>
    </source>
</reference>
<dbReference type="PROSITE" id="PS51186">
    <property type="entry name" value="GNAT"/>
    <property type="match status" value="1"/>
</dbReference>
<dbReference type="GO" id="GO:0016747">
    <property type="term" value="F:acyltransferase activity, transferring groups other than amino-acyl groups"/>
    <property type="evidence" value="ECO:0007669"/>
    <property type="project" value="InterPro"/>
</dbReference>
<dbReference type="InterPro" id="IPR000182">
    <property type="entry name" value="GNAT_dom"/>
</dbReference>
<dbReference type="SUPFAM" id="SSF55729">
    <property type="entry name" value="Acyl-CoA N-acyltransferases (Nat)"/>
    <property type="match status" value="1"/>
</dbReference>
<name>A0A1Y5SR24_9RHOB</name>